<accession>A0AAD9M7A4</accession>
<dbReference type="EMBL" id="MU842813">
    <property type="protein sequence ID" value="KAK2034647.1"/>
    <property type="molecule type" value="Genomic_DNA"/>
</dbReference>
<protein>
    <submittedName>
        <fullName evidence="2">Uncharacterized protein</fullName>
    </submittedName>
</protein>
<keyword evidence="3" id="KW-1185">Reference proteome</keyword>
<dbReference type="AlphaFoldDB" id="A0AAD9M7A4"/>
<organism evidence="2 3">
    <name type="scientific">Colletotrichum zoysiae</name>
    <dbReference type="NCBI Taxonomy" id="1216348"/>
    <lineage>
        <taxon>Eukaryota</taxon>
        <taxon>Fungi</taxon>
        <taxon>Dikarya</taxon>
        <taxon>Ascomycota</taxon>
        <taxon>Pezizomycotina</taxon>
        <taxon>Sordariomycetes</taxon>
        <taxon>Hypocreomycetidae</taxon>
        <taxon>Glomerellales</taxon>
        <taxon>Glomerellaceae</taxon>
        <taxon>Colletotrichum</taxon>
        <taxon>Colletotrichum graminicola species complex</taxon>
    </lineage>
</organism>
<gene>
    <name evidence="2" type="ORF">LX32DRAFT_634121</name>
</gene>
<evidence type="ECO:0000313" key="2">
    <source>
        <dbReference type="EMBL" id="KAK2034647.1"/>
    </source>
</evidence>
<dbReference type="Proteomes" id="UP001232148">
    <property type="component" value="Unassembled WGS sequence"/>
</dbReference>
<evidence type="ECO:0000256" key="1">
    <source>
        <dbReference type="SAM" id="MobiDB-lite"/>
    </source>
</evidence>
<name>A0AAD9M7A4_9PEZI</name>
<proteinExistence type="predicted"/>
<evidence type="ECO:0000313" key="3">
    <source>
        <dbReference type="Proteomes" id="UP001232148"/>
    </source>
</evidence>
<comment type="caution">
    <text evidence="2">The sequence shown here is derived from an EMBL/GenBank/DDBJ whole genome shotgun (WGS) entry which is preliminary data.</text>
</comment>
<feature type="region of interest" description="Disordered" evidence="1">
    <location>
        <begin position="165"/>
        <end position="214"/>
    </location>
</feature>
<reference evidence="2" key="1">
    <citation type="submission" date="2021-06" db="EMBL/GenBank/DDBJ databases">
        <title>Comparative genomics, transcriptomics and evolutionary studies reveal genomic signatures of adaptation to plant cell wall in hemibiotrophic fungi.</title>
        <authorList>
            <consortium name="DOE Joint Genome Institute"/>
            <person name="Baroncelli R."/>
            <person name="Diaz J.F."/>
            <person name="Benocci T."/>
            <person name="Peng M."/>
            <person name="Battaglia E."/>
            <person name="Haridas S."/>
            <person name="Andreopoulos W."/>
            <person name="Labutti K."/>
            <person name="Pangilinan J."/>
            <person name="Floch G.L."/>
            <person name="Makela M.R."/>
            <person name="Henrissat B."/>
            <person name="Grigoriev I.V."/>
            <person name="Crouch J.A."/>
            <person name="De Vries R.P."/>
            <person name="Sukno S.A."/>
            <person name="Thon M.R."/>
        </authorList>
    </citation>
    <scope>NUCLEOTIDE SEQUENCE</scope>
    <source>
        <strain evidence="2">MAFF235873</strain>
    </source>
</reference>
<sequence length="214" mass="23685">MNVLRIFTARFNADAATHSRTGKQHLPTYDLRQFRFVGRGGFSVFCFEFDLYNCLLTLGQMTGCSPIDTDSLHSFPLLPLFDPLRSPHPPPPFDLLRQAGQSGTWDSTGTAQTPAKCGERCMGKREEKKRGNLGSQAITRSSHWILDWAAGSSSSEYQAGIGIGTKEQQQQQQRIHAGETAKTEKEIGKENRQTTVSKDEISMGEENMTPVGGM</sequence>
<feature type="compositionally biased region" description="Basic and acidic residues" evidence="1">
    <location>
        <begin position="176"/>
        <end position="201"/>
    </location>
</feature>